<evidence type="ECO:0000256" key="2">
    <source>
        <dbReference type="RuleBase" id="RU003466"/>
    </source>
</evidence>
<dbReference type="Proteomes" id="UP000031036">
    <property type="component" value="Unassembled WGS sequence"/>
</dbReference>
<evidence type="ECO:0000259" key="3">
    <source>
        <dbReference type="SMART" id="SM00101"/>
    </source>
</evidence>
<dbReference type="PROSITE" id="PS00797">
    <property type="entry name" value="1433_2"/>
    <property type="match status" value="1"/>
</dbReference>
<protein>
    <submittedName>
        <fullName evidence="4">14-3-3-like protein 2</fullName>
    </submittedName>
</protein>
<comment type="similarity">
    <text evidence="1 2">Belongs to the 14-3-3 family.</text>
</comment>
<reference evidence="4 5" key="1">
    <citation type="submission" date="2014-11" db="EMBL/GenBank/DDBJ databases">
        <title>Genetic blueprint of the zoonotic pathogen Toxocara canis.</title>
        <authorList>
            <person name="Zhu X.-Q."/>
            <person name="Korhonen P.K."/>
            <person name="Cai H."/>
            <person name="Young N.D."/>
            <person name="Nejsum P."/>
            <person name="von Samson-Himmelstjerna G."/>
            <person name="Boag P.R."/>
            <person name="Tan P."/>
            <person name="Li Q."/>
            <person name="Min J."/>
            <person name="Yang Y."/>
            <person name="Wang X."/>
            <person name="Fang X."/>
            <person name="Hall R.S."/>
            <person name="Hofmann A."/>
            <person name="Sternberg P.W."/>
            <person name="Jex A.R."/>
            <person name="Gasser R.B."/>
        </authorList>
    </citation>
    <scope>NUCLEOTIDE SEQUENCE [LARGE SCALE GENOMIC DNA]</scope>
    <source>
        <strain evidence="4">PN_DK_2014</strain>
    </source>
</reference>
<dbReference type="InterPro" id="IPR000308">
    <property type="entry name" value="14-3-3"/>
</dbReference>
<sequence>MSDNKDELVQRAKLAEQAERYDDMAQSMKKVTELGAELSNEERNLLSVAYKNVVGARRSSWRVISSIEQKTEGSEKKQQMAKEYREKVEKELRDICQDVLNLLDKYLIPKAGNPESKVFYLKMKGDYYRYLAEVASGDDRNVVVEKSQQSYQEAFDIAKDKMQPTHPIRLGLALNFSVFYYEILNAPDKACQLAKQRLAISAIAAQGQNAYSEAFEIAKAQLATTHPVRLGLALNYSVFFYEISSSPDRACQLAKQAFDDAIAELDTLNEDSYKDSTLIMQLLRDNLTLWTSDTAADEQEGGEQTGETGGN</sequence>
<dbReference type="InterPro" id="IPR036815">
    <property type="entry name" value="14-3-3_dom_sf"/>
</dbReference>
<dbReference type="InterPro" id="IPR023410">
    <property type="entry name" value="14-3-3_domain"/>
</dbReference>
<dbReference type="Gene3D" id="1.20.190.20">
    <property type="entry name" value="14-3-3 domain"/>
    <property type="match status" value="2"/>
</dbReference>
<dbReference type="OrthoDB" id="10260625at2759"/>
<dbReference type="SMART" id="SM00101">
    <property type="entry name" value="14_3_3"/>
    <property type="match status" value="1"/>
</dbReference>
<evidence type="ECO:0000313" key="5">
    <source>
        <dbReference type="Proteomes" id="UP000031036"/>
    </source>
</evidence>
<dbReference type="STRING" id="6265.A0A0B2W2R7"/>
<proteinExistence type="inferred from homology"/>
<dbReference type="FunFam" id="1.20.190.20:FF:000001">
    <property type="entry name" value="14-3-3 gamma 1"/>
    <property type="match status" value="1"/>
</dbReference>
<dbReference type="PANTHER" id="PTHR18860">
    <property type="entry name" value="14-3-3 PROTEIN"/>
    <property type="match status" value="1"/>
</dbReference>
<dbReference type="SUPFAM" id="SSF48445">
    <property type="entry name" value="14-3-3 protein"/>
    <property type="match status" value="2"/>
</dbReference>
<dbReference type="AlphaFoldDB" id="A0A0B2W2R7"/>
<dbReference type="OMA" id="AECKVFY"/>
<comment type="caution">
    <text evidence="4">The sequence shown here is derived from an EMBL/GenBank/DDBJ whole genome shotgun (WGS) entry which is preliminary data.</text>
</comment>
<dbReference type="PROSITE" id="PS00796">
    <property type="entry name" value="1433_1"/>
    <property type="match status" value="1"/>
</dbReference>
<accession>A0A0B2W2R7</accession>
<name>A0A0B2W2R7_TOXCA</name>
<feature type="domain" description="14-3-3" evidence="3">
    <location>
        <begin position="5"/>
        <end position="304"/>
    </location>
</feature>
<gene>
    <name evidence="4" type="primary">ftt-2</name>
    <name evidence="4" type="ORF">Tcan_05725</name>
</gene>
<keyword evidence="5" id="KW-1185">Reference proteome</keyword>
<evidence type="ECO:0000313" key="4">
    <source>
        <dbReference type="EMBL" id="KHN88238.1"/>
    </source>
</evidence>
<dbReference type="Pfam" id="PF00244">
    <property type="entry name" value="14-3-3"/>
    <property type="match status" value="2"/>
</dbReference>
<dbReference type="InterPro" id="IPR023409">
    <property type="entry name" value="14-3-3_CS"/>
</dbReference>
<dbReference type="PRINTS" id="PR00305">
    <property type="entry name" value="1433ZETA"/>
</dbReference>
<evidence type="ECO:0000256" key="1">
    <source>
        <dbReference type="ARBA" id="ARBA00006141"/>
    </source>
</evidence>
<dbReference type="EMBL" id="JPKZ01000256">
    <property type="protein sequence ID" value="KHN88238.1"/>
    <property type="molecule type" value="Genomic_DNA"/>
</dbReference>
<organism evidence="4 5">
    <name type="scientific">Toxocara canis</name>
    <name type="common">Canine roundworm</name>
    <dbReference type="NCBI Taxonomy" id="6265"/>
    <lineage>
        <taxon>Eukaryota</taxon>
        <taxon>Metazoa</taxon>
        <taxon>Ecdysozoa</taxon>
        <taxon>Nematoda</taxon>
        <taxon>Chromadorea</taxon>
        <taxon>Rhabditida</taxon>
        <taxon>Spirurina</taxon>
        <taxon>Ascaridomorpha</taxon>
        <taxon>Ascaridoidea</taxon>
        <taxon>Toxocaridae</taxon>
        <taxon>Toxocara</taxon>
    </lineage>
</organism>